<organism evidence="1 2">
    <name type="scientific">Cohnella abietis</name>
    <dbReference type="NCBI Taxonomy" id="2507935"/>
    <lineage>
        <taxon>Bacteria</taxon>
        <taxon>Bacillati</taxon>
        <taxon>Bacillota</taxon>
        <taxon>Bacilli</taxon>
        <taxon>Bacillales</taxon>
        <taxon>Paenibacillaceae</taxon>
        <taxon>Cohnella</taxon>
    </lineage>
</organism>
<evidence type="ECO:0000313" key="1">
    <source>
        <dbReference type="EMBL" id="BBI31649.1"/>
    </source>
</evidence>
<name>A0A3T1D0W7_9BACL</name>
<sequence>METIEGRMNEMLFRLKQEVSSDFSSLAVIDRRERIARWTWASGNINERYLSIYPRRGQGLEGEIIKVGRGIAWNKADSMNRGLNPGYSIMLAEQLLSAFAAPVIGSQDILGVLMVGDRRERIYGAIDREIVERAAQAIAGSILDLI</sequence>
<dbReference type="RefSeq" id="WP_130605603.1">
    <property type="nucleotide sequence ID" value="NZ_AP019400.1"/>
</dbReference>
<dbReference type="Proteomes" id="UP000289856">
    <property type="component" value="Chromosome"/>
</dbReference>
<dbReference type="SUPFAM" id="SSF55781">
    <property type="entry name" value="GAF domain-like"/>
    <property type="match status" value="1"/>
</dbReference>
<proteinExistence type="predicted"/>
<evidence type="ECO:0000313" key="2">
    <source>
        <dbReference type="Proteomes" id="UP000289856"/>
    </source>
</evidence>
<dbReference type="Gene3D" id="3.30.450.40">
    <property type="match status" value="1"/>
</dbReference>
<evidence type="ECO:0008006" key="3">
    <source>
        <dbReference type="Google" id="ProtNLM"/>
    </source>
</evidence>
<accession>A0A3T1D0W7</accession>
<dbReference type="OrthoDB" id="2360948at2"/>
<dbReference type="InterPro" id="IPR029016">
    <property type="entry name" value="GAF-like_dom_sf"/>
</dbReference>
<dbReference type="KEGG" id="cohn:KCTCHS21_10480"/>
<reference evidence="1 2" key="1">
    <citation type="submission" date="2019-01" db="EMBL/GenBank/DDBJ databases">
        <title>Complete genome sequence of Cohnella hallensis HS21 isolated from Korean fir (Abies koreana) rhizospheric soil.</title>
        <authorList>
            <person name="Jiang L."/>
            <person name="Kang S.W."/>
            <person name="Kim S."/>
            <person name="Jung J."/>
            <person name="Kim C.Y."/>
            <person name="Kim D.H."/>
            <person name="Kim S.W."/>
            <person name="Lee J."/>
        </authorList>
    </citation>
    <scope>NUCLEOTIDE SEQUENCE [LARGE SCALE GENOMIC DNA]</scope>
    <source>
        <strain evidence="1 2">HS21</strain>
    </source>
</reference>
<dbReference type="EMBL" id="AP019400">
    <property type="protein sequence ID" value="BBI31649.1"/>
    <property type="molecule type" value="Genomic_DNA"/>
</dbReference>
<gene>
    <name evidence="1" type="ORF">KCTCHS21_10480</name>
</gene>
<keyword evidence="2" id="KW-1185">Reference proteome</keyword>
<dbReference type="AlphaFoldDB" id="A0A3T1D0W7"/>
<protein>
    <recommendedName>
        <fullName evidence="3">GAF domain-containing protein</fullName>
    </recommendedName>
</protein>